<name>A0A6J6TNZ6_9ZZZZ</name>
<dbReference type="EMBL" id="CAFBLY010000006">
    <property type="protein sequence ID" value="CAB4878387.1"/>
    <property type="molecule type" value="Genomic_DNA"/>
</dbReference>
<dbReference type="PANTHER" id="PTHR30404">
    <property type="entry name" value="N-ACETYLMURAMOYL-L-ALANINE AMIDASE"/>
    <property type="match status" value="1"/>
</dbReference>
<dbReference type="Gene3D" id="1.10.101.10">
    <property type="entry name" value="PGBD-like superfamily/PGBD"/>
    <property type="match status" value="1"/>
</dbReference>
<dbReference type="GO" id="GO:0009253">
    <property type="term" value="P:peptidoglycan catabolic process"/>
    <property type="evidence" value="ECO:0007669"/>
    <property type="project" value="InterPro"/>
</dbReference>
<dbReference type="InterPro" id="IPR036365">
    <property type="entry name" value="PGBD-like_sf"/>
</dbReference>
<accession>A0A6J6TNZ6</accession>
<sequence length="343" mass="37292">MKELSEEEIRSFQQSRGLTVTGIINDVTARALDEARWKLGDRSLYLQESPSMRGDDVAALQSRLTEMGFDCGRVDGIYGELTAHAVKDFQKSVGIAIDGKCGPATVIALIRLTKIVSGGAPSQLRESASQKNRGPALANKVIVIDPSLGGKDQGNSANNIIESEIVYDIAQRVEGRLLALGASVFLTRGANNCPTEAERITFSNKQEADLMISLHVDSHPNPEAHGVATYFYGSDAHGIHSIVGERFASLVQREICARTDLLNCRTHAMTWDLLRLTKAPAVRIDVGYASNAGDSSRLARPDFRDVIAESLLIAIQRLYLSTEDDAKTGTLRISDLRSAGLRR</sequence>
<dbReference type="AlphaFoldDB" id="A0A6J6TNZ6"/>
<feature type="domain" description="MurNAc-LAA" evidence="2">
    <location>
        <begin position="200"/>
        <end position="316"/>
    </location>
</feature>
<proteinExistence type="predicted"/>
<dbReference type="GO" id="GO:0030288">
    <property type="term" value="C:outer membrane-bounded periplasmic space"/>
    <property type="evidence" value="ECO:0007669"/>
    <property type="project" value="TreeGrafter"/>
</dbReference>
<evidence type="ECO:0000313" key="4">
    <source>
        <dbReference type="EMBL" id="CAB4816417.1"/>
    </source>
</evidence>
<dbReference type="InterPro" id="IPR002477">
    <property type="entry name" value="Peptidoglycan-bd-like"/>
</dbReference>
<dbReference type="EMBL" id="CAFBPV010000012">
    <property type="protein sequence ID" value="CAB5026149.1"/>
    <property type="molecule type" value="Genomic_DNA"/>
</dbReference>
<dbReference type="PANTHER" id="PTHR30404:SF0">
    <property type="entry name" value="N-ACETYLMURAMOYL-L-ALANINE AMIDASE AMIC"/>
    <property type="match status" value="1"/>
</dbReference>
<dbReference type="CDD" id="cd02696">
    <property type="entry name" value="MurNAc-LAA"/>
    <property type="match status" value="1"/>
</dbReference>
<keyword evidence="1" id="KW-0378">Hydrolase</keyword>
<dbReference type="Gene3D" id="3.40.630.40">
    <property type="entry name" value="Zn-dependent exopeptidases"/>
    <property type="match status" value="1"/>
</dbReference>
<dbReference type="InterPro" id="IPR036366">
    <property type="entry name" value="PGBDSf"/>
</dbReference>
<dbReference type="Pfam" id="PF01471">
    <property type="entry name" value="PG_binding_1"/>
    <property type="match status" value="1"/>
</dbReference>
<dbReference type="InterPro" id="IPR050695">
    <property type="entry name" value="N-acetylmuramoyl_amidase_3"/>
</dbReference>
<dbReference type="EMBL" id="CAEZZI010000012">
    <property type="protein sequence ID" value="CAB4748545.1"/>
    <property type="molecule type" value="Genomic_DNA"/>
</dbReference>
<evidence type="ECO:0000256" key="1">
    <source>
        <dbReference type="ARBA" id="ARBA00022801"/>
    </source>
</evidence>
<evidence type="ECO:0000313" key="3">
    <source>
        <dbReference type="EMBL" id="CAB4748545.1"/>
    </source>
</evidence>
<organism evidence="3">
    <name type="scientific">freshwater metagenome</name>
    <dbReference type="NCBI Taxonomy" id="449393"/>
    <lineage>
        <taxon>unclassified sequences</taxon>
        <taxon>metagenomes</taxon>
        <taxon>ecological metagenomes</taxon>
    </lineage>
</organism>
<reference evidence="3" key="1">
    <citation type="submission" date="2020-05" db="EMBL/GenBank/DDBJ databases">
        <authorList>
            <person name="Chiriac C."/>
            <person name="Salcher M."/>
            <person name="Ghai R."/>
            <person name="Kavagutti S V."/>
        </authorList>
    </citation>
    <scope>NUCLEOTIDE SEQUENCE</scope>
</reference>
<dbReference type="GO" id="GO:0008745">
    <property type="term" value="F:N-acetylmuramoyl-L-alanine amidase activity"/>
    <property type="evidence" value="ECO:0007669"/>
    <property type="project" value="InterPro"/>
</dbReference>
<dbReference type="SMART" id="SM00646">
    <property type="entry name" value="Ami_3"/>
    <property type="match status" value="1"/>
</dbReference>
<protein>
    <submittedName>
        <fullName evidence="3">Unannotated protein</fullName>
    </submittedName>
</protein>
<gene>
    <name evidence="3" type="ORF">UFOPK2842_00235</name>
    <name evidence="4" type="ORF">UFOPK3124_00775</name>
    <name evidence="5" type="ORF">UFOPK3480_00166</name>
    <name evidence="6" type="ORF">UFOPK4165_00265</name>
</gene>
<evidence type="ECO:0000313" key="6">
    <source>
        <dbReference type="EMBL" id="CAB5026149.1"/>
    </source>
</evidence>
<dbReference type="EMBL" id="CAFAAY010000053">
    <property type="protein sequence ID" value="CAB4816417.1"/>
    <property type="molecule type" value="Genomic_DNA"/>
</dbReference>
<evidence type="ECO:0000259" key="2">
    <source>
        <dbReference type="SMART" id="SM00646"/>
    </source>
</evidence>
<dbReference type="InterPro" id="IPR002508">
    <property type="entry name" value="MurNAc-LAA_cat"/>
</dbReference>
<dbReference type="SUPFAM" id="SSF53187">
    <property type="entry name" value="Zn-dependent exopeptidases"/>
    <property type="match status" value="1"/>
</dbReference>
<evidence type="ECO:0000313" key="5">
    <source>
        <dbReference type="EMBL" id="CAB4878387.1"/>
    </source>
</evidence>
<dbReference type="SUPFAM" id="SSF47090">
    <property type="entry name" value="PGBD-like"/>
    <property type="match status" value="2"/>
</dbReference>
<dbReference type="Pfam" id="PF01520">
    <property type="entry name" value="Amidase_3"/>
    <property type="match status" value="1"/>
</dbReference>